<dbReference type="GeneID" id="94846457"/>
<evidence type="ECO:0000313" key="2">
    <source>
        <dbReference type="Proteomes" id="UP000179807"/>
    </source>
</evidence>
<dbReference type="EMBL" id="MLAK01001213">
    <property type="protein sequence ID" value="OHS95921.1"/>
    <property type="molecule type" value="Genomic_DNA"/>
</dbReference>
<accession>A0A1J4JB70</accession>
<gene>
    <name evidence="1" type="ORF">TRFO_37972</name>
</gene>
<proteinExistence type="predicted"/>
<dbReference type="AlphaFoldDB" id="A0A1J4JB70"/>
<comment type="caution">
    <text evidence="1">The sequence shown here is derived from an EMBL/GenBank/DDBJ whole genome shotgun (WGS) entry which is preliminary data.</text>
</comment>
<sequence>MIAATQAFNSLVPYAIWASRPPLSTQKKAIDILKNSVSTMKEEAITAIYYAALLYESPSHGNDIFPLITKLLDEGLSFFYPFFVRSVRNMSKDDYDKNSKTIVNYLIPGKCHDPDNFYYWILLIAEQSIELRTSSIDFGEIIGQLICKDFSAKKFDSLDQLMNLIILFNHELETDLTPIGTSTIEYLFAYIKRKKEKGAEILTPIFCSCFTLFFFSPNPKSEPPEDNVFTQYSDHFCFFTKKLKFDCILNQQIPQSFISIARTFIKYQAKKPFNIQLAENAPLISYVELQAFTLLKLQNCGESLTDFNKKCISVLKKQSKTEVVLGLLKSINDSNASSIKCDNAEQILNTFESTLQNICTFSYTTQLQANCDNFIQQFMTKIVKSLDFTLTSLPAPESSSMEYFISAVNSSSLKKLLLMYKKYRQNITDKYNTTQAINEKILTVFNRELGTQCGPWYHSDSQNGKHFKSAKTFVSPYSLSNMKINPKFDIIKP</sequence>
<keyword evidence="2" id="KW-1185">Reference proteome</keyword>
<organism evidence="1 2">
    <name type="scientific">Tritrichomonas foetus</name>
    <dbReference type="NCBI Taxonomy" id="1144522"/>
    <lineage>
        <taxon>Eukaryota</taxon>
        <taxon>Metamonada</taxon>
        <taxon>Parabasalia</taxon>
        <taxon>Tritrichomonadida</taxon>
        <taxon>Tritrichomonadidae</taxon>
        <taxon>Tritrichomonas</taxon>
    </lineage>
</organism>
<dbReference type="Proteomes" id="UP000179807">
    <property type="component" value="Unassembled WGS sequence"/>
</dbReference>
<protein>
    <submittedName>
        <fullName evidence="1">Uncharacterized protein</fullName>
    </submittedName>
</protein>
<dbReference type="RefSeq" id="XP_068349058.1">
    <property type="nucleotide sequence ID" value="XM_068511753.1"/>
</dbReference>
<dbReference type="VEuPathDB" id="TrichDB:TRFO_37972"/>
<name>A0A1J4JB70_9EUKA</name>
<evidence type="ECO:0000313" key="1">
    <source>
        <dbReference type="EMBL" id="OHS95921.1"/>
    </source>
</evidence>
<reference evidence="1" key="1">
    <citation type="submission" date="2016-10" db="EMBL/GenBank/DDBJ databases">
        <authorList>
            <person name="Benchimol M."/>
            <person name="Almeida L.G."/>
            <person name="Vasconcelos A.T."/>
            <person name="Perreira-Neves A."/>
            <person name="Rosa I.A."/>
            <person name="Tasca T."/>
            <person name="Bogo M.R."/>
            <person name="de Souza W."/>
        </authorList>
    </citation>
    <scope>NUCLEOTIDE SEQUENCE [LARGE SCALE GENOMIC DNA]</scope>
    <source>
        <strain evidence="1">K</strain>
    </source>
</reference>